<comment type="caution">
    <text evidence="1">The sequence shown here is derived from an EMBL/GenBank/DDBJ whole genome shotgun (WGS) entry which is preliminary data.</text>
</comment>
<keyword evidence="2" id="KW-1185">Reference proteome</keyword>
<protein>
    <submittedName>
        <fullName evidence="1">Uncharacterized protein</fullName>
    </submittedName>
</protein>
<dbReference type="AlphaFoldDB" id="A0A3N6LV39"/>
<accession>A0A3N6LV39</accession>
<dbReference type="EMBL" id="REFY01000002">
    <property type="protein sequence ID" value="RQG91514.1"/>
    <property type="molecule type" value="Genomic_DNA"/>
</dbReference>
<reference evidence="1 2" key="1">
    <citation type="submission" date="2018-10" db="EMBL/GenBank/DDBJ databases">
        <title>Natrarchaeobius chitinivorans gen. nov., sp. nov., and Natrarchaeobius haloalkaliphilus sp. nov., alkaliphilic, chitin-utilizing haloarchaea from hypersaline alkaline lakes.</title>
        <authorList>
            <person name="Sorokin D.Y."/>
            <person name="Elcheninov A.G."/>
            <person name="Kostrikina N.A."/>
            <person name="Bale N.J."/>
            <person name="Sinninghe Damste J.S."/>
            <person name="Khijniak T.V."/>
            <person name="Kublanov I.V."/>
            <person name="Toshchakov S.V."/>
        </authorList>
    </citation>
    <scope>NUCLEOTIDE SEQUENCE [LARGE SCALE GENOMIC DNA]</scope>
    <source>
        <strain evidence="1 2">AArcht-Sl</strain>
    </source>
</reference>
<gene>
    <name evidence="1" type="ORF">EA462_06010</name>
</gene>
<dbReference type="Proteomes" id="UP000273828">
    <property type="component" value="Unassembled WGS sequence"/>
</dbReference>
<name>A0A3N6LV39_9EURY</name>
<evidence type="ECO:0000313" key="1">
    <source>
        <dbReference type="EMBL" id="RQG91514.1"/>
    </source>
</evidence>
<sequence length="64" mass="6797">MPTERPLAFLDVGFALLWLLEALVEGDLVRTCSISGSEPVNSITSSARSLMLVGTGDPTLYTSP</sequence>
<proteinExistence type="predicted"/>
<evidence type="ECO:0000313" key="2">
    <source>
        <dbReference type="Proteomes" id="UP000273828"/>
    </source>
</evidence>
<organism evidence="1 2">
    <name type="scientific">Natrarchaeobius halalkaliphilus</name>
    <dbReference type="NCBI Taxonomy" id="1679091"/>
    <lineage>
        <taxon>Archaea</taxon>
        <taxon>Methanobacteriati</taxon>
        <taxon>Methanobacteriota</taxon>
        <taxon>Stenosarchaea group</taxon>
        <taxon>Halobacteria</taxon>
        <taxon>Halobacteriales</taxon>
        <taxon>Natrialbaceae</taxon>
        <taxon>Natrarchaeobius</taxon>
    </lineage>
</organism>